<reference evidence="1" key="1">
    <citation type="submission" date="2021-04" db="EMBL/GenBank/DDBJ databases">
        <authorList>
            <consortium name="Molecular Ecology Group"/>
        </authorList>
    </citation>
    <scope>NUCLEOTIDE SEQUENCE</scope>
</reference>
<name>A0A8S3ZT91_9EUPU</name>
<keyword evidence="2" id="KW-1185">Reference proteome</keyword>
<sequence>ADPPCSSNSSRCLQVLRNYLTRTDWWFGDSYSTICPGDPSDKTFPCMNVDMQHKSIISRIFQGDSFDVNNITQLLRVRFYVPAGSYRACGRIFNVPSVSMDQDLDFSQRTVLDSWSLQKRPAITWDAIPGVLYTLVAYNVDLLQLAGLWVNIKGGDSALGY</sequence>
<evidence type="ECO:0000313" key="1">
    <source>
        <dbReference type="EMBL" id="CAG5131100.1"/>
    </source>
</evidence>
<organism evidence="1 2">
    <name type="scientific">Candidula unifasciata</name>
    <dbReference type="NCBI Taxonomy" id="100452"/>
    <lineage>
        <taxon>Eukaryota</taxon>
        <taxon>Metazoa</taxon>
        <taxon>Spiralia</taxon>
        <taxon>Lophotrochozoa</taxon>
        <taxon>Mollusca</taxon>
        <taxon>Gastropoda</taxon>
        <taxon>Heterobranchia</taxon>
        <taxon>Euthyneura</taxon>
        <taxon>Panpulmonata</taxon>
        <taxon>Eupulmonata</taxon>
        <taxon>Stylommatophora</taxon>
        <taxon>Helicina</taxon>
        <taxon>Helicoidea</taxon>
        <taxon>Geomitridae</taxon>
        <taxon>Candidula</taxon>
    </lineage>
</organism>
<comment type="caution">
    <text evidence="1">The sequence shown here is derived from an EMBL/GenBank/DDBJ whole genome shotgun (WGS) entry which is preliminary data.</text>
</comment>
<gene>
    <name evidence="1" type="ORF">CUNI_LOCUS16658</name>
</gene>
<protein>
    <submittedName>
        <fullName evidence="1">Uncharacterized protein</fullName>
    </submittedName>
</protein>
<feature type="non-terminal residue" evidence="1">
    <location>
        <position position="1"/>
    </location>
</feature>
<dbReference type="AlphaFoldDB" id="A0A8S3ZT91"/>
<accession>A0A8S3ZT91</accession>
<dbReference type="Proteomes" id="UP000678393">
    <property type="component" value="Unassembled WGS sequence"/>
</dbReference>
<feature type="non-terminal residue" evidence="1">
    <location>
        <position position="161"/>
    </location>
</feature>
<dbReference type="EMBL" id="CAJHNH020004461">
    <property type="protein sequence ID" value="CAG5131100.1"/>
    <property type="molecule type" value="Genomic_DNA"/>
</dbReference>
<proteinExistence type="predicted"/>
<evidence type="ECO:0000313" key="2">
    <source>
        <dbReference type="Proteomes" id="UP000678393"/>
    </source>
</evidence>